<accession>D2QKF2</accession>
<dbReference type="KEGG" id="sli:Slin_2966"/>
<dbReference type="InterPro" id="IPR035986">
    <property type="entry name" value="PKD_dom_sf"/>
</dbReference>
<dbReference type="SUPFAM" id="SSF49265">
    <property type="entry name" value="Fibronectin type III"/>
    <property type="match status" value="1"/>
</dbReference>
<dbReference type="HOGENOM" id="CLU_512766_0_0_10"/>
<name>D2QKF2_SPILD</name>
<dbReference type="SUPFAM" id="SSF49299">
    <property type="entry name" value="PKD domain"/>
    <property type="match status" value="1"/>
</dbReference>
<evidence type="ECO:0000259" key="2">
    <source>
        <dbReference type="PROSITE" id="PS50853"/>
    </source>
</evidence>
<dbReference type="InterPro" id="IPR022409">
    <property type="entry name" value="PKD/Chitinase_dom"/>
</dbReference>
<proteinExistence type="predicted"/>
<dbReference type="CDD" id="cd00146">
    <property type="entry name" value="PKD"/>
    <property type="match status" value="1"/>
</dbReference>
<dbReference type="AlphaFoldDB" id="D2QKF2"/>
<keyword evidence="4" id="KW-1185">Reference proteome</keyword>
<dbReference type="GO" id="GO:0005975">
    <property type="term" value="P:carbohydrate metabolic process"/>
    <property type="evidence" value="ECO:0007669"/>
    <property type="project" value="UniProtKB-ARBA"/>
</dbReference>
<feature type="domain" description="PKD" evidence="1">
    <location>
        <begin position="51"/>
        <end position="105"/>
    </location>
</feature>
<evidence type="ECO:0000313" key="4">
    <source>
        <dbReference type="Proteomes" id="UP000002028"/>
    </source>
</evidence>
<dbReference type="EMBL" id="CP001769">
    <property type="protein sequence ID" value="ADB38978.1"/>
    <property type="molecule type" value="Genomic_DNA"/>
</dbReference>
<reference evidence="3 4" key="1">
    <citation type="journal article" date="2010" name="Stand. Genomic Sci.">
        <title>Complete genome sequence of Spirosoma linguale type strain (1).</title>
        <authorList>
            <person name="Lail K."/>
            <person name="Sikorski J."/>
            <person name="Saunders E."/>
            <person name="Lapidus A."/>
            <person name="Glavina Del Rio T."/>
            <person name="Copeland A."/>
            <person name="Tice H."/>
            <person name="Cheng J.-F."/>
            <person name="Lucas S."/>
            <person name="Nolan M."/>
            <person name="Bruce D."/>
            <person name="Goodwin L."/>
            <person name="Pitluck S."/>
            <person name="Ivanova N."/>
            <person name="Mavromatis K."/>
            <person name="Ovchinnikova G."/>
            <person name="Pati A."/>
            <person name="Chen A."/>
            <person name="Palaniappan K."/>
            <person name="Land M."/>
            <person name="Hauser L."/>
            <person name="Chang Y.-J."/>
            <person name="Jeffries C.D."/>
            <person name="Chain P."/>
            <person name="Brettin T."/>
            <person name="Detter J.C."/>
            <person name="Schuetze A."/>
            <person name="Rohde M."/>
            <person name="Tindall B.J."/>
            <person name="Goeker M."/>
            <person name="Bristow J."/>
            <person name="Eisen J.A."/>
            <person name="Markowitz V."/>
            <person name="Hugenholtz P."/>
            <person name="Kyrpides N.C."/>
            <person name="Klenk H.-P."/>
            <person name="Chen F."/>
        </authorList>
    </citation>
    <scope>NUCLEOTIDE SEQUENCE [LARGE SCALE GENOMIC DNA]</scope>
    <source>
        <strain evidence="4">ATCC 33905 / DSM 74 / LMG 10896 / Claus 1</strain>
    </source>
</reference>
<gene>
    <name evidence="3" type="ordered locus">Slin_2966</name>
</gene>
<organism evidence="3 4">
    <name type="scientific">Spirosoma linguale (strain ATCC 33905 / DSM 74 / LMG 10896 / Claus 1)</name>
    <dbReference type="NCBI Taxonomy" id="504472"/>
    <lineage>
        <taxon>Bacteria</taxon>
        <taxon>Pseudomonadati</taxon>
        <taxon>Bacteroidota</taxon>
        <taxon>Cytophagia</taxon>
        <taxon>Cytophagales</taxon>
        <taxon>Cytophagaceae</taxon>
        <taxon>Spirosoma</taxon>
    </lineage>
</organism>
<dbReference type="InterPro" id="IPR000601">
    <property type="entry name" value="PKD_dom"/>
</dbReference>
<dbReference type="CDD" id="cd00063">
    <property type="entry name" value="FN3"/>
    <property type="match status" value="1"/>
</dbReference>
<dbReference type="SMART" id="SM00089">
    <property type="entry name" value="PKD"/>
    <property type="match status" value="1"/>
</dbReference>
<dbReference type="InterPro" id="IPR003961">
    <property type="entry name" value="FN3_dom"/>
</dbReference>
<protein>
    <submittedName>
        <fullName evidence="3">PKD domain containing protein</fullName>
    </submittedName>
</protein>
<dbReference type="STRING" id="504472.Slin_2966"/>
<dbReference type="PROSITE" id="PS50853">
    <property type="entry name" value="FN3"/>
    <property type="match status" value="1"/>
</dbReference>
<dbReference type="Proteomes" id="UP000002028">
    <property type="component" value="Chromosome"/>
</dbReference>
<dbReference type="eggNOG" id="COG3291">
    <property type="taxonomic scope" value="Bacteria"/>
</dbReference>
<dbReference type="InterPro" id="IPR013320">
    <property type="entry name" value="ConA-like_dom_sf"/>
</dbReference>
<sequence length="531" mass="57254">MILSCNPWDLPTKKSQRECVKPSGTLNAQPQQRIVDFSISGGSGTIDKVVWDFGNGSTATTTGLTTKYTYPANGTYTVKATLTNTCGLETTLQQVVTVSDAVKPTVTLQAITAYSATTAVAGMSITSNGNAPIIRYGVCYSAVKQSPEVDIDKTESFTTTAPLNTALPVSLTNLQPNTLYYVRSFAVNSAGLISYSTVQTFQTGQNPAVAVNGTASVGITTAGINFIVSNLGNPAAYEFGIYYSSTTSTPDVNSPAAKVASPSVGNPIVITLNDLTPSKIYYYRAYARLSSGEIIYGPILSFTTQADPVSQDLIASVSFNDKSLQDVSGYNNHVKLVDNATFTTDRNGRANSAILLDGSGDYFYMDDNSSLNPDAMTVSLWIKPVAINGRMQIYNKSRFSDGLPQTYSSLIKLEGDVGPALTFMTNIKQNSNCVGGVGWQDLAFTSPVVLNTWYHLVFTYSGRSARMYFNNILVFKTDNLPATAIDKCPGGELKFGAQYQSLPWYFNGAMDDIRIYKRAITAAEVETLFKQ</sequence>
<dbReference type="Pfam" id="PF13385">
    <property type="entry name" value="Laminin_G_3"/>
    <property type="match status" value="1"/>
</dbReference>
<evidence type="ECO:0000259" key="1">
    <source>
        <dbReference type="PROSITE" id="PS50093"/>
    </source>
</evidence>
<dbReference type="PROSITE" id="PS50093">
    <property type="entry name" value="PKD"/>
    <property type="match status" value="1"/>
</dbReference>
<dbReference type="Pfam" id="PF00801">
    <property type="entry name" value="PKD"/>
    <property type="match status" value="1"/>
</dbReference>
<dbReference type="InterPro" id="IPR013783">
    <property type="entry name" value="Ig-like_fold"/>
</dbReference>
<dbReference type="Gene3D" id="2.60.40.10">
    <property type="entry name" value="Immunoglobulins"/>
    <property type="match status" value="2"/>
</dbReference>
<dbReference type="GO" id="GO:0004553">
    <property type="term" value="F:hydrolase activity, hydrolyzing O-glycosyl compounds"/>
    <property type="evidence" value="ECO:0007669"/>
    <property type="project" value="UniProtKB-ARBA"/>
</dbReference>
<dbReference type="InterPro" id="IPR036116">
    <property type="entry name" value="FN3_sf"/>
</dbReference>
<dbReference type="SUPFAM" id="SSF49899">
    <property type="entry name" value="Concanavalin A-like lectins/glucanases"/>
    <property type="match status" value="1"/>
</dbReference>
<feature type="domain" description="Fibronectin type-III" evidence="2">
    <location>
        <begin position="104"/>
        <end position="206"/>
    </location>
</feature>
<evidence type="ECO:0000313" key="3">
    <source>
        <dbReference type="EMBL" id="ADB38978.1"/>
    </source>
</evidence>
<dbReference type="Gene3D" id="2.60.120.200">
    <property type="match status" value="1"/>
</dbReference>